<protein>
    <submittedName>
        <fullName evidence="1">Uncharacterized protein</fullName>
    </submittedName>
</protein>
<organism evidence="1 2">
    <name type="scientific">Nocardia halotolerans</name>
    <dbReference type="NCBI Taxonomy" id="1755878"/>
    <lineage>
        <taxon>Bacteria</taxon>
        <taxon>Bacillati</taxon>
        <taxon>Actinomycetota</taxon>
        <taxon>Actinomycetes</taxon>
        <taxon>Mycobacteriales</taxon>
        <taxon>Nocardiaceae</taxon>
        <taxon>Nocardia</taxon>
    </lineage>
</organism>
<comment type="caution">
    <text evidence="1">The sequence shown here is derived from an EMBL/GenBank/DDBJ whole genome shotgun (WGS) entry which is preliminary data.</text>
</comment>
<dbReference type="EMBL" id="JBHSDL010000013">
    <property type="protein sequence ID" value="MFC4374550.1"/>
    <property type="molecule type" value="Genomic_DNA"/>
</dbReference>
<evidence type="ECO:0000313" key="2">
    <source>
        <dbReference type="Proteomes" id="UP001595844"/>
    </source>
</evidence>
<keyword evidence="2" id="KW-1185">Reference proteome</keyword>
<dbReference type="Proteomes" id="UP001595844">
    <property type="component" value="Unassembled WGS sequence"/>
</dbReference>
<evidence type="ECO:0000313" key="1">
    <source>
        <dbReference type="EMBL" id="MFC4374550.1"/>
    </source>
</evidence>
<sequence length="54" mass="5860">MLSLMRASLVTPLNTIAFGLYLRMWHRAGLPDLDGPIEALEGLAVSANSGTVYR</sequence>
<name>A0ABV8VEU2_9NOCA</name>
<dbReference type="RefSeq" id="WP_378559773.1">
    <property type="nucleotide sequence ID" value="NZ_JBHSDL010000013.1"/>
</dbReference>
<gene>
    <name evidence="1" type="ORF">ACFO5K_10605</name>
</gene>
<accession>A0ABV8VEU2</accession>
<reference evidence="2" key="1">
    <citation type="journal article" date="2019" name="Int. J. Syst. Evol. Microbiol.">
        <title>The Global Catalogue of Microorganisms (GCM) 10K type strain sequencing project: providing services to taxonomists for standard genome sequencing and annotation.</title>
        <authorList>
            <consortium name="The Broad Institute Genomics Platform"/>
            <consortium name="The Broad Institute Genome Sequencing Center for Infectious Disease"/>
            <person name="Wu L."/>
            <person name="Ma J."/>
        </authorList>
    </citation>
    <scope>NUCLEOTIDE SEQUENCE [LARGE SCALE GENOMIC DNA]</scope>
    <source>
        <strain evidence="2">IBRC-M 10490</strain>
    </source>
</reference>
<proteinExistence type="predicted"/>